<protein>
    <submittedName>
        <fullName evidence="1">Uncharacterized protein</fullName>
    </submittedName>
</protein>
<dbReference type="PANTHER" id="PTHR46236">
    <property type="entry name" value="TRAF-LIKE SUPERFAMILY PROTEIN"/>
    <property type="match status" value="1"/>
</dbReference>
<keyword evidence="2" id="KW-1185">Reference proteome</keyword>
<evidence type="ECO:0000313" key="2">
    <source>
        <dbReference type="Proteomes" id="UP001341840"/>
    </source>
</evidence>
<accession>A0ABU6SIZ0</accession>
<gene>
    <name evidence="1" type="ORF">PIB30_055434</name>
</gene>
<dbReference type="SUPFAM" id="SSF49599">
    <property type="entry name" value="TRAF domain-like"/>
    <property type="match status" value="1"/>
</dbReference>
<evidence type="ECO:0000313" key="1">
    <source>
        <dbReference type="EMBL" id="MED6136356.1"/>
    </source>
</evidence>
<comment type="caution">
    <text evidence="1">The sequence shown here is derived from an EMBL/GenBank/DDBJ whole genome shotgun (WGS) entry which is preliminary data.</text>
</comment>
<dbReference type="Proteomes" id="UP001341840">
    <property type="component" value="Unassembled WGS sequence"/>
</dbReference>
<dbReference type="InterPro" id="IPR008974">
    <property type="entry name" value="TRAF-like"/>
</dbReference>
<dbReference type="PANTHER" id="PTHR46236:SF36">
    <property type="entry name" value="MATH (MEPRIN AND TRAF-C-LIKE) DOMAIN PROTEIN"/>
    <property type="match status" value="1"/>
</dbReference>
<dbReference type="EMBL" id="JASCZI010060847">
    <property type="protein sequence ID" value="MED6136356.1"/>
    <property type="molecule type" value="Genomic_DNA"/>
</dbReference>
<name>A0ABU6SIZ0_9FABA</name>
<reference evidence="1 2" key="1">
    <citation type="journal article" date="2023" name="Plants (Basel)">
        <title>Bridging the Gap: Combining Genomics and Transcriptomics Approaches to Understand Stylosanthes scabra, an Orphan Legume from the Brazilian Caatinga.</title>
        <authorList>
            <person name="Ferreira-Neto J.R.C."/>
            <person name="da Silva M.D."/>
            <person name="Binneck E."/>
            <person name="de Melo N.F."/>
            <person name="da Silva R.H."/>
            <person name="de Melo A.L.T.M."/>
            <person name="Pandolfi V."/>
            <person name="Bustamante F.O."/>
            <person name="Brasileiro-Vidal A.C."/>
            <person name="Benko-Iseppon A.M."/>
        </authorList>
    </citation>
    <scope>NUCLEOTIDE SEQUENCE [LARGE SCALE GENOMIC DNA]</scope>
    <source>
        <tissue evidence="1">Leaves</tissue>
    </source>
</reference>
<organism evidence="1 2">
    <name type="scientific">Stylosanthes scabra</name>
    <dbReference type="NCBI Taxonomy" id="79078"/>
    <lineage>
        <taxon>Eukaryota</taxon>
        <taxon>Viridiplantae</taxon>
        <taxon>Streptophyta</taxon>
        <taxon>Embryophyta</taxon>
        <taxon>Tracheophyta</taxon>
        <taxon>Spermatophyta</taxon>
        <taxon>Magnoliopsida</taxon>
        <taxon>eudicotyledons</taxon>
        <taxon>Gunneridae</taxon>
        <taxon>Pentapetalae</taxon>
        <taxon>rosids</taxon>
        <taxon>fabids</taxon>
        <taxon>Fabales</taxon>
        <taxon>Fabaceae</taxon>
        <taxon>Papilionoideae</taxon>
        <taxon>50 kb inversion clade</taxon>
        <taxon>dalbergioids sensu lato</taxon>
        <taxon>Dalbergieae</taxon>
        <taxon>Pterocarpus clade</taxon>
        <taxon>Stylosanthes</taxon>
    </lineage>
</organism>
<proteinExistence type="predicted"/>
<dbReference type="Gene3D" id="2.60.210.10">
    <property type="entry name" value="Apoptosis, Tumor Necrosis Factor Receptor Associated Protein 2, Chain A"/>
    <property type="match status" value="2"/>
</dbReference>
<sequence length="384" mass="44827">MTSLLAGTGYKYKRKKIPSISSSKFLTLDELHDPRNSYLRNDTLHVKVVVSVIHHGTYYDHIIKGMMSSATISELVDFRGLCKIEKRFVQLLEEACFNHPTLIESQQKRNRTQKFIEWSFTALGRVLHFLHTKSVDDMDDDACNELQNLWEELNTFGFDDLTWLELHVQFALSMKNHMKVDLQPMAAKGGTQSLFKSLAMCFKSSNTSHEETDFVKKERWLDRLKETTLFQLQDVRRVETGITDCARYMWTIKNLSKKLNCSKDMKLISETFFVCNNPYSWRIRLDLDTQVKIMNDGTKYQYDPELNPTFATNSLYLEKLEEFYDPDNGYVVNDTCIVVVEVFNRNSPSCVQDMNDDACKELQILWEELKIFGFDEFSGFELDL</sequence>
<dbReference type="InterPro" id="IPR050804">
    <property type="entry name" value="MCC"/>
</dbReference>